<evidence type="ECO:0000256" key="6">
    <source>
        <dbReference type="ARBA" id="ARBA00023102"/>
    </source>
</evidence>
<evidence type="ECO:0000256" key="8">
    <source>
        <dbReference type="SAM" id="MobiDB-lite"/>
    </source>
</evidence>
<accession>A0A9P6RE43</accession>
<dbReference type="CDD" id="cd12110">
    <property type="entry name" value="PHP_HisPPase_Hisj_like"/>
    <property type="match status" value="1"/>
</dbReference>
<dbReference type="InterPro" id="IPR010140">
    <property type="entry name" value="Histidinol_P_phosphatase_HisJ"/>
</dbReference>
<dbReference type="PANTHER" id="PTHR21039:SF0">
    <property type="entry name" value="HISTIDINOL-PHOSPHATASE"/>
    <property type="match status" value="1"/>
</dbReference>
<dbReference type="SUPFAM" id="SSF89550">
    <property type="entry name" value="PHP domain-like"/>
    <property type="match status" value="1"/>
</dbReference>
<dbReference type="EC" id="3.1.3.15" evidence="3"/>
<organism evidence="10 11">
    <name type="scientific">Dissophora globulifera</name>
    <dbReference type="NCBI Taxonomy" id="979702"/>
    <lineage>
        <taxon>Eukaryota</taxon>
        <taxon>Fungi</taxon>
        <taxon>Fungi incertae sedis</taxon>
        <taxon>Mucoromycota</taxon>
        <taxon>Mortierellomycotina</taxon>
        <taxon>Mortierellomycetes</taxon>
        <taxon>Mortierellales</taxon>
        <taxon>Mortierellaceae</taxon>
        <taxon>Dissophora</taxon>
    </lineage>
</organism>
<dbReference type="NCBIfam" id="TIGR01856">
    <property type="entry name" value="hisJ_fam"/>
    <property type="match status" value="1"/>
</dbReference>
<evidence type="ECO:0000313" key="10">
    <source>
        <dbReference type="EMBL" id="KAG0318175.1"/>
    </source>
</evidence>
<gene>
    <name evidence="10" type="primary">HIS2</name>
    <name evidence="10" type="ORF">BGZ99_005821</name>
</gene>
<feature type="domain" description="PHP" evidence="9">
    <location>
        <begin position="4"/>
        <end position="305"/>
    </location>
</feature>
<dbReference type="InterPro" id="IPR004013">
    <property type="entry name" value="PHP_dom"/>
</dbReference>
<dbReference type="PANTHER" id="PTHR21039">
    <property type="entry name" value="HISTIDINOL PHOSPHATASE-RELATED"/>
    <property type="match status" value="1"/>
</dbReference>
<comment type="catalytic activity">
    <reaction evidence="7">
        <text>L-histidinol phosphate + H2O = L-histidinol + phosphate</text>
        <dbReference type="Rhea" id="RHEA:14465"/>
        <dbReference type="ChEBI" id="CHEBI:15377"/>
        <dbReference type="ChEBI" id="CHEBI:43474"/>
        <dbReference type="ChEBI" id="CHEBI:57699"/>
        <dbReference type="ChEBI" id="CHEBI:57980"/>
        <dbReference type="EC" id="3.1.3.15"/>
    </reaction>
</comment>
<dbReference type="InterPro" id="IPR016195">
    <property type="entry name" value="Pol/histidinol_Pase-like"/>
</dbReference>
<keyword evidence="5" id="KW-0378">Hydrolase</keyword>
<dbReference type="Proteomes" id="UP000738325">
    <property type="component" value="Unassembled WGS sequence"/>
</dbReference>
<dbReference type="OrthoDB" id="5957391at2759"/>
<evidence type="ECO:0000313" key="11">
    <source>
        <dbReference type="Proteomes" id="UP000738325"/>
    </source>
</evidence>
<dbReference type="GO" id="GO:0005737">
    <property type="term" value="C:cytoplasm"/>
    <property type="evidence" value="ECO:0007669"/>
    <property type="project" value="TreeGrafter"/>
</dbReference>
<evidence type="ECO:0000256" key="7">
    <source>
        <dbReference type="ARBA" id="ARBA00049158"/>
    </source>
</evidence>
<proteinExistence type="inferred from homology"/>
<feature type="compositionally biased region" description="Basic and acidic residues" evidence="8">
    <location>
        <begin position="126"/>
        <end position="143"/>
    </location>
</feature>
<keyword evidence="4" id="KW-0028">Amino-acid biosynthesis</keyword>
<dbReference type="EMBL" id="JAAAIP010000385">
    <property type="protein sequence ID" value="KAG0318175.1"/>
    <property type="molecule type" value="Genomic_DNA"/>
</dbReference>
<comment type="caution">
    <text evidence="10">The sequence shown here is derived from an EMBL/GenBank/DDBJ whole genome shotgun (WGS) entry which is preliminary data.</text>
</comment>
<feature type="region of interest" description="Disordered" evidence="8">
    <location>
        <begin position="122"/>
        <end position="184"/>
    </location>
</feature>
<dbReference type="Pfam" id="PF02811">
    <property type="entry name" value="PHP"/>
    <property type="match status" value="1"/>
</dbReference>
<dbReference type="GO" id="GO:0004401">
    <property type="term" value="F:histidinol-phosphatase activity"/>
    <property type="evidence" value="ECO:0007669"/>
    <property type="project" value="UniProtKB-EC"/>
</dbReference>
<evidence type="ECO:0000259" key="9">
    <source>
        <dbReference type="Pfam" id="PF02811"/>
    </source>
</evidence>
<reference evidence="10" key="1">
    <citation type="journal article" date="2020" name="Fungal Divers.">
        <title>Resolving the Mortierellaceae phylogeny through synthesis of multi-gene phylogenetics and phylogenomics.</title>
        <authorList>
            <person name="Vandepol N."/>
            <person name="Liber J."/>
            <person name="Desiro A."/>
            <person name="Na H."/>
            <person name="Kennedy M."/>
            <person name="Barry K."/>
            <person name="Grigoriev I.V."/>
            <person name="Miller A.N."/>
            <person name="O'Donnell K."/>
            <person name="Stajich J.E."/>
            <person name="Bonito G."/>
        </authorList>
    </citation>
    <scope>NUCLEOTIDE SEQUENCE</scope>
    <source>
        <strain evidence="10">REB-010B</strain>
    </source>
</reference>
<name>A0A9P6RE43_9FUNG</name>
<dbReference type="GO" id="GO:0000105">
    <property type="term" value="P:L-histidine biosynthetic process"/>
    <property type="evidence" value="ECO:0007669"/>
    <property type="project" value="UniProtKB-KW"/>
</dbReference>
<evidence type="ECO:0000256" key="1">
    <source>
        <dbReference type="ARBA" id="ARBA00004970"/>
    </source>
</evidence>
<evidence type="ECO:0000256" key="5">
    <source>
        <dbReference type="ARBA" id="ARBA00022801"/>
    </source>
</evidence>
<feature type="compositionally biased region" description="Low complexity" evidence="8">
    <location>
        <begin position="149"/>
        <end position="184"/>
    </location>
</feature>
<evidence type="ECO:0000256" key="2">
    <source>
        <dbReference type="ARBA" id="ARBA00009152"/>
    </source>
</evidence>
<comment type="pathway">
    <text evidence="1">Amino-acid biosynthesis; L-histidine biosynthesis; L-histidine from 5-phospho-alpha-D-ribose 1-diphosphate: step 8/9.</text>
</comment>
<protein>
    <recommendedName>
        <fullName evidence="3">histidinol-phosphatase</fullName>
        <ecNumber evidence="3">3.1.3.15</ecNumber>
    </recommendedName>
</protein>
<dbReference type="Gene3D" id="3.20.20.140">
    <property type="entry name" value="Metal-dependent hydrolases"/>
    <property type="match status" value="2"/>
</dbReference>
<comment type="similarity">
    <text evidence="2">Belongs to the PHP hydrolase family. HisK subfamily.</text>
</comment>
<keyword evidence="11" id="KW-1185">Reference proteome</keyword>
<evidence type="ECO:0000256" key="4">
    <source>
        <dbReference type="ARBA" id="ARBA00022605"/>
    </source>
</evidence>
<sequence length="414" mass="46821">MFSFHSHSGQFCKHAKGSLEDVILSAIERRFTTYGLSEHMPRYKPNQLYPEESHLTTQDLESTFDQYLLEARRLQEKYRQQICLLIGFETEYFGPESIQHVLNLRQPYRKIPANSHALAMEAAGVARREREDKISSDLDRNADGEEDAPATPTTTHATTTTTTSPSASISTSATTPTTSSSASTTATLVTLPQVQYIVGSIHHVRGIPIDFSEELYMKALQEVGEGSWETLFKVFFDEQFEMIKGLEPEVVGHLDLVRIFFASISGGVQEGQGQKQGQLTEELWELVKRNVDYVIGYGGLFELNSRAWKKGLRDAYPQRDILEYILSKGGRLTLSDDSHGPDDVGMFYDPRLMDYLQEMKVTQVFYLAPVGADMDDRYITYANAGTWSFQHVHIRSKSIAELRAEMTWPTNTKS</sequence>
<dbReference type="AlphaFoldDB" id="A0A9P6RE43"/>
<evidence type="ECO:0000256" key="3">
    <source>
        <dbReference type="ARBA" id="ARBA00013085"/>
    </source>
</evidence>
<keyword evidence="6" id="KW-0368">Histidine biosynthesis</keyword>